<keyword evidence="3" id="KW-1185">Reference proteome</keyword>
<protein>
    <submittedName>
        <fullName evidence="2">DUF2617 family protein</fullName>
    </submittedName>
</protein>
<accession>A0ABP8ELE1</accession>
<sequence>MIESLSLPFADTSAAELTFARTLPRLPAVSSTVVPLAPNVRLELNVLGCSHQVIIVDGARDVLVETLACLPGTPPDLPASDSRSDETTAGAGHSFRSRVERAEPRGFRRAVDRIVDTAQARPFHCIARFPGHPAAVTALALERPEAGGLRWRTWHCYPQHGEIVHTRTRVADLPWSLHADEHGLCEVPA</sequence>
<proteinExistence type="predicted"/>
<comment type="caution">
    <text evidence="2">The sequence shown here is derived from an EMBL/GenBank/DDBJ whole genome shotgun (WGS) entry which is preliminary data.</text>
</comment>
<gene>
    <name evidence="2" type="ORF">GCM10022261_21330</name>
</gene>
<dbReference type="RefSeq" id="WP_236862579.1">
    <property type="nucleotide sequence ID" value="NZ_BAABAZ010000006.1"/>
</dbReference>
<reference evidence="3" key="1">
    <citation type="journal article" date="2019" name="Int. J. Syst. Evol. Microbiol.">
        <title>The Global Catalogue of Microorganisms (GCM) 10K type strain sequencing project: providing services to taxonomists for standard genome sequencing and annotation.</title>
        <authorList>
            <consortium name="The Broad Institute Genomics Platform"/>
            <consortium name="The Broad Institute Genome Sequencing Center for Infectious Disease"/>
            <person name="Wu L."/>
            <person name="Ma J."/>
        </authorList>
    </citation>
    <scope>NUCLEOTIDE SEQUENCE [LARGE SCALE GENOMIC DNA]</scope>
    <source>
        <strain evidence="3">JCM 17458</strain>
    </source>
</reference>
<evidence type="ECO:0000313" key="2">
    <source>
        <dbReference type="EMBL" id="GAA4284602.1"/>
    </source>
</evidence>
<evidence type="ECO:0000313" key="3">
    <source>
        <dbReference type="Proteomes" id="UP001501586"/>
    </source>
</evidence>
<dbReference type="InterPro" id="IPR024486">
    <property type="entry name" value="DUF2617"/>
</dbReference>
<evidence type="ECO:0000256" key="1">
    <source>
        <dbReference type="SAM" id="MobiDB-lite"/>
    </source>
</evidence>
<organism evidence="2 3">
    <name type="scientific">Brevibacterium daeguense</name>
    <dbReference type="NCBI Taxonomy" id="909936"/>
    <lineage>
        <taxon>Bacteria</taxon>
        <taxon>Bacillati</taxon>
        <taxon>Actinomycetota</taxon>
        <taxon>Actinomycetes</taxon>
        <taxon>Micrococcales</taxon>
        <taxon>Brevibacteriaceae</taxon>
        <taxon>Brevibacterium</taxon>
    </lineage>
</organism>
<dbReference type="Proteomes" id="UP001501586">
    <property type="component" value="Unassembled WGS sequence"/>
</dbReference>
<feature type="region of interest" description="Disordered" evidence="1">
    <location>
        <begin position="74"/>
        <end position="98"/>
    </location>
</feature>
<dbReference type="Pfam" id="PF10936">
    <property type="entry name" value="DUF2617"/>
    <property type="match status" value="1"/>
</dbReference>
<name>A0ABP8ELE1_9MICO</name>
<dbReference type="EMBL" id="BAABAZ010000006">
    <property type="protein sequence ID" value="GAA4284602.1"/>
    <property type="molecule type" value="Genomic_DNA"/>
</dbReference>